<feature type="non-terminal residue" evidence="1">
    <location>
        <position position="1"/>
    </location>
</feature>
<accession>E2BGH2</accession>
<evidence type="ECO:0000313" key="2">
    <source>
        <dbReference type="Proteomes" id="UP000008237"/>
    </source>
</evidence>
<reference evidence="1 2" key="1">
    <citation type="journal article" date="2010" name="Science">
        <title>Genomic comparison of the ants Camponotus floridanus and Harpegnathos saltator.</title>
        <authorList>
            <person name="Bonasio R."/>
            <person name="Zhang G."/>
            <person name="Ye C."/>
            <person name="Mutti N.S."/>
            <person name="Fang X."/>
            <person name="Qin N."/>
            <person name="Donahue G."/>
            <person name="Yang P."/>
            <person name="Li Q."/>
            <person name="Li C."/>
            <person name="Zhang P."/>
            <person name="Huang Z."/>
            <person name="Berger S.L."/>
            <person name="Reinberg D."/>
            <person name="Wang J."/>
            <person name="Liebig J."/>
        </authorList>
    </citation>
    <scope>NUCLEOTIDE SEQUENCE [LARGE SCALE GENOMIC DNA]</scope>
    <source>
        <strain evidence="1 2">R22 G/1</strain>
    </source>
</reference>
<dbReference type="AlphaFoldDB" id="E2BGH2"/>
<keyword evidence="2" id="KW-1185">Reference proteome</keyword>
<organism evidence="2">
    <name type="scientific">Harpegnathos saltator</name>
    <name type="common">Jerdon's jumping ant</name>
    <dbReference type="NCBI Taxonomy" id="610380"/>
    <lineage>
        <taxon>Eukaryota</taxon>
        <taxon>Metazoa</taxon>
        <taxon>Ecdysozoa</taxon>
        <taxon>Arthropoda</taxon>
        <taxon>Hexapoda</taxon>
        <taxon>Insecta</taxon>
        <taxon>Pterygota</taxon>
        <taxon>Neoptera</taxon>
        <taxon>Endopterygota</taxon>
        <taxon>Hymenoptera</taxon>
        <taxon>Apocrita</taxon>
        <taxon>Aculeata</taxon>
        <taxon>Formicoidea</taxon>
        <taxon>Formicidae</taxon>
        <taxon>Ponerinae</taxon>
        <taxon>Ponerini</taxon>
        <taxon>Harpegnathos</taxon>
    </lineage>
</organism>
<protein>
    <submittedName>
        <fullName evidence="1">Uncharacterized protein</fullName>
    </submittedName>
</protein>
<dbReference type="InParanoid" id="E2BGH2"/>
<name>E2BGH2_HARSA</name>
<dbReference type="EMBL" id="GL448185">
    <property type="protein sequence ID" value="EFN85206.1"/>
    <property type="molecule type" value="Genomic_DNA"/>
</dbReference>
<sequence>CSPHLTPLDFYSWGHLKSSVYVI</sequence>
<evidence type="ECO:0000313" key="1">
    <source>
        <dbReference type="EMBL" id="EFN85206.1"/>
    </source>
</evidence>
<proteinExistence type="predicted"/>
<gene>
    <name evidence="1" type="ORF">EAI_14827</name>
</gene>
<dbReference type="Proteomes" id="UP000008237">
    <property type="component" value="Unassembled WGS sequence"/>
</dbReference>
<feature type="non-terminal residue" evidence="1">
    <location>
        <position position="23"/>
    </location>
</feature>